<evidence type="ECO:0000313" key="3">
    <source>
        <dbReference type="EMBL" id="NMN93694.1"/>
    </source>
</evidence>
<dbReference type="SMART" id="SM00422">
    <property type="entry name" value="HTH_MERR"/>
    <property type="match status" value="1"/>
</dbReference>
<sequence length="254" mass="28118">MEYRIDELARAAGTTTRNVRAYVERGLLPPSTKKDGRALIYDDSHLERLKIIDALLQRGFTTAHIADFITSWETGKNLTEILGLQHAVTATWGNSEPTEPFEVPRELVENFLGSGDTELLQRLAEMGLVRLHGDNVVFTEPKLLDTFGDLHGYGFELRRIIDLFAGITEHVEDIAKMMITEAKTQITRQHGVGWLPETDDDIAALTAMLNDLRELGVASVQNRLAIALDKTLKDELGDYLAAAAAKHGVPTTPS</sequence>
<evidence type="ECO:0000259" key="2">
    <source>
        <dbReference type="PROSITE" id="PS50937"/>
    </source>
</evidence>
<name>A0A848K8T0_9NOCA</name>
<dbReference type="Proteomes" id="UP000535543">
    <property type="component" value="Unassembled WGS sequence"/>
</dbReference>
<dbReference type="InterPro" id="IPR000551">
    <property type="entry name" value="MerR-type_HTH_dom"/>
</dbReference>
<dbReference type="Gene3D" id="1.10.1660.10">
    <property type="match status" value="1"/>
</dbReference>
<dbReference type="PANTHER" id="PTHR30204">
    <property type="entry name" value="REDOX-CYCLING DRUG-SENSING TRANSCRIPTIONAL ACTIVATOR SOXR"/>
    <property type="match status" value="1"/>
</dbReference>
<dbReference type="GO" id="GO:0003677">
    <property type="term" value="F:DNA binding"/>
    <property type="evidence" value="ECO:0007669"/>
    <property type="project" value="UniProtKB-KW"/>
</dbReference>
<dbReference type="InterPro" id="IPR009061">
    <property type="entry name" value="DNA-bd_dom_put_sf"/>
</dbReference>
<feature type="domain" description="HTH merR-type" evidence="2">
    <location>
        <begin position="1"/>
        <end position="71"/>
    </location>
</feature>
<reference evidence="3 4" key="1">
    <citation type="submission" date="2019-05" db="EMBL/GenBank/DDBJ databases">
        <authorList>
            <person name="Lee S.D."/>
        </authorList>
    </citation>
    <scope>NUCLEOTIDE SEQUENCE [LARGE SCALE GENOMIC DNA]</scope>
    <source>
        <strain evidence="3 4">YC2-7</strain>
    </source>
</reference>
<keyword evidence="1" id="KW-0238">DNA-binding</keyword>
<organism evidence="3 4">
    <name type="scientific">Antrihabitans stalactiti</name>
    <dbReference type="NCBI Taxonomy" id="2584121"/>
    <lineage>
        <taxon>Bacteria</taxon>
        <taxon>Bacillati</taxon>
        <taxon>Actinomycetota</taxon>
        <taxon>Actinomycetes</taxon>
        <taxon>Mycobacteriales</taxon>
        <taxon>Nocardiaceae</taxon>
        <taxon>Antrihabitans</taxon>
    </lineage>
</organism>
<protein>
    <submittedName>
        <fullName evidence="3">MerR family transcriptional regulator</fullName>
    </submittedName>
</protein>
<dbReference type="Pfam" id="PF13411">
    <property type="entry name" value="MerR_1"/>
    <property type="match status" value="1"/>
</dbReference>
<evidence type="ECO:0000256" key="1">
    <source>
        <dbReference type="ARBA" id="ARBA00023125"/>
    </source>
</evidence>
<dbReference type="GO" id="GO:0003700">
    <property type="term" value="F:DNA-binding transcription factor activity"/>
    <property type="evidence" value="ECO:0007669"/>
    <property type="project" value="InterPro"/>
</dbReference>
<accession>A0A848K8T0</accession>
<dbReference type="PRINTS" id="PR00040">
    <property type="entry name" value="HTHMERR"/>
</dbReference>
<dbReference type="InterPro" id="IPR047057">
    <property type="entry name" value="MerR_fam"/>
</dbReference>
<evidence type="ECO:0000313" key="4">
    <source>
        <dbReference type="Proteomes" id="UP000535543"/>
    </source>
</evidence>
<dbReference type="AlphaFoldDB" id="A0A848K8T0"/>
<dbReference type="EMBL" id="VCQU01000001">
    <property type="protein sequence ID" value="NMN93694.1"/>
    <property type="molecule type" value="Genomic_DNA"/>
</dbReference>
<reference evidence="3 4" key="2">
    <citation type="submission" date="2020-06" db="EMBL/GenBank/DDBJ databases">
        <title>Antribacter stalactiti gen. nov., sp. nov., a new member of the family Nacardiaceae isolated from a cave.</title>
        <authorList>
            <person name="Kim I.S."/>
        </authorList>
    </citation>
    <scope>NUCLEOTIDE SEQUENCE [LARGE SCALE GENOMIC DNA]</scope>
    <source>
        <strain evidence="3 4">YC2-7</strain>
    </source>
</reference>
<proteinExistence type="predicted"/>
<dbReference type="PANTHER" id="PTHR30204:SF93">
    <property type="entry name" value="HTH MERR-TYPE DOMAIN-CONTAINING PROTEIN"/>
    <property type="match status" value="1"/>
</dbReference>
<gene>
    <name evidence="3" type="ORF">FGL95_01405</name>
</gene>
<comment type="caution">
    <text evidence="3">The sequence shown here is derived from an EMBL/GenBank/DDBJ whole genome shotgun (WGS) entry which is preliminary data.</text>
</comment>
<keyword evidence="4" id="KW-1185">Reference proteome</keyword>
<dbReference type="SUPFAM" id="SSF46955">
    <property type="entry name" value="Putative DNA-binding domain"/>
    <property type="match status" value="1"/>
</dbReference>
<dbReference type="PROSITE" id="PS50937">
    <property type="entry name" value="HTH_MERR_2"/>
    <property type="match status" value="1"/>
</dbReference>